<dbReference type="RefSeq" id="WP_284054511.1">
    <property type="nucleotide sequence ID" value="NZ_JAGRQC010000003.1"/>
</dbReference>
<dbReference type="AlphaFoldDB" id="A0A8T4IJJ0"/>
<protein>
    <submittedName>
        <fullName evidence="1">DUF3572 family protein</fullName>
    </submittedName>
</protein>
<gene>
    <name evidence="1" type="ORF">J7S20_12225</name>
</gene>
<dbReference type="InterPro" id="IPR021955">
    <property type="entry name" value="DUF3572"/>
</dbReference>
<reference evidence="1" key="1">
    <citation type="submission" date="2021-04" db="EMBL/GenBank/DDBJ databases">
        <title>Ouciella asimina sp. nov., isolated from the surface seawater in the hydrothermal field of Okinawa Trough.</title>
        <authorList>
            <person name="Shuang W."/>
        </authorList>
    </citation>
    <scope>NUCLEOTIDE SEQUENCE</scope>
    <source>
        <strain evidence="1">LXI357</strain>
    </source>
</reference>
<dbReference type="Proteomes" id="UP000676996">
    <property type="component" value="Unassembled WGS sequence"/>
</dbReference>
<dbReference type="Pfam" id="PF12096">
    <property type="entry name" value="DUF3572"/>
    <property type="match status" value="1"/>
</dbReference>
<evidence type="ECO:0000313" key="1">
    <source>
        <dbReference type="EMBL" id="MBR0553275.1"/>
    </source>
</evidence>
<sequence length="90" mass="9798">MPERDTNKDDAIVIGLGALGWIVSADDRARRFLDLTGIDLPTLRDRAGDPVFLAAAILFLEAYEPDLLACADALAMTPEALVSARRELEE</sequence>
<dbReference type="EMBL" id="JAGRQC010000003">
    <property type="protein sequence ID" value="MBR0553275.1"/>
    <property type="molecule type" value="Genomic_DNA"/>
</dbReference>
<accession>A0A8T4IJJ0</accession>
<keyword evidence="2" id="KW-1185">Reference proteome</keyword>
<comment type="caution">
    <text evidence="1">The sequence shown here is derived from an EMBL/GenBank/DDBJ whole genome shotgun (WGS) entry which is preliminary data.</text>
</comment>
<evidence type="ECO:0000313" key="2">
    <source>
        <dbReference type="Proteomes" id="UP000676996"/>
    </source>
</evidence>
<proteinExistence type="predicted"/>
<name>A0A8T4IJJ0_9SPHN</name>
<organism evidence="1 2">
    <name type="scientific">Stakelama marina</name>
    <dbReference type="NCBI Taxonomy" id="2826939"/>
    <lineage>
        <taxon>Bacteria</taxon>
        <taxon>Pseudomonadati</taxon>
        <taxon>Pseudomonadota</taxon>
        <taxon>Alphaproteobacteria</taxon>
        <taxon>Sphingomonadales</taxon>
        <taxon>Sphingomonadaceae</taxon>
        <taxon>Stakelama</taxon>
    </lineage>
</organism>